<gene>
    <name evidence="1" type="ORF">ACOLOM_LOCUS7776</name>
</gene>
<proteinExistence type="predicted"/>
<protein>
    <submittedName>
        <fullName evidence="1">6052_t:CDS:1</fullName>
    </submittedName>
</protein>
<evidence type="ECO:0000313" key="2">
    <source>
        <dbReference type="Proteomes" id="UP000789525"/>
    </source>
</evidence>
<keyword evidence="2" id="KW-1185">Reference proteome</keyword>
<dbReference type="Proteomes" id="UP000789525">
    <property type="component" value="Unassembled WGS sequence"/>
</dbReference>
<sequence length="318" mass="35834">WHYQVTENLLKERGYGTDTGSSTRPTSSAEAADDYQLAETTRQPTKPPILKVEETRTISRSTQLSFAFDKSTAASTHTSMTPIDPERSLHEYQIPASILDKGKSIELNVMRMDSDDKRQSQASSGSGSLPSWTYEYYSHPGNYQQQLFNNKDPSDPDIILPEASTSAAAGGSGSPNGNNNNNNSKSSKDGSSNRSSSTQQKSSQSPKSKRKARKGKLTRQDSAWRETRKNYFVNPNLHPKTRLRTPPEQFVVCPYGSVLFMLGFLLPPLWWFGSFFPRHSSGMTDRRWKRYNRLMSVLSLLLIAGILELTIWYLNYNK</sequence>
<dbReference type="EMBL" id="CAJVPT010018581">
    <property type="protein sequence ID" value="CAG8635431.1"/>
    <property type="molecule type" value="Genomic_DNA"/>
</dbReference>
<name>A0ACA9N6M3_9GLOM</name>
<comment type="caution">
    <text evidence="1">The sequence shown here is derived from an EMBL/GenBank/DDBJ whole genome shotgun (WGS) entry which is preliminary data.</text>
</comment>
<accession>A0ACA9N6M3</accession>
<feature type="non-terminal residue" evidence="1">
    <location>
        <position position="1"/>
    </location>
</feature>
<evidence type="ECO:0000313" key="1">
    <source>
        <dbReference type="EMBL" id="CAG8635431.1"/>
    </source>
</evidence>
<reference evidence="1" key="1">
    <citation type="submission" date="2021-06" db="EMBL/GenBank/DDBJ databases">
        <authorList>
            <person name="Kallberg Y."/>
            <person name="Tangrot J."/>
            <person name="Rosling A."/>
        </authorList>
    </citation>
    <scope>NUCLEOTIDE SEQUENCE</scope>
    <source>
        <strain evidence="1">CL356</strain>
    </source>
</reference>
<organism evidence="1 2">
    <name type="scientific">Acaulospora colombiana</name>
    <dbReference type="NCBI Taxonomy" id="27376"/>
    <lineage>
        <taxon>Eukaryota</taxon>
        <taxon>Fungi</taxon>
        <taxon>Fungi incertae sedis</taxon>
        <taxon>Mucoromycota</taxon>
        <taxon>Glomeromycotina</taxon>
        <taxon>Glomeromycetes</taxon>
        <taxon>Diversisporales</taxon>
        <taxon>Acaulosporaceae</taxon>
        <taxon>Acaulospora</taxon>
    </lineage>
</organism>